<dbReference type="PROSITE" id="PS00463">
    <property type="entry name" value="ZN2_CY6_FUNGAL_1"/>
    <property type="match status" value="1"/>
</dbReference>
<dbReference type="PROSITE" id="PS50048">
    <property type="entry name" value="ZN2_CY6_FUNGAL_2"/>
    <property type="match status" value="1"/>
</dbReference>
<evidence type="ECO:0000256" key="1">
    <source>
        <dbReference type="ARBA" id="ARBA00004123"/>
    </source>
</evidence>
<feature type="domain" description="Zn(2)-C6 fungal-type" evidence="4">
    <location>
        <begin position="29"/>
        <end position="59"/>
    </location>
</feature>
<proteinExistence type="predicted"/>
<feature type="compositionally biased region" description="Basic residues" evidence="3">
    <location>
        <begin position="9"/>
        <end position="23"/>
    </location>
</feature>
<dbReference type="Pfam" id="PF00172">
    <property type="entry name" value="Zn_clus"/>
    <property type="match status" value="1"/>
</dbReference>
<keyword evidence="2" id="KW-0539">Nucleus</keyword>
<protein>
    <recommendedName>
        <fullName evidence="4">Zn(2)-C6 fungal-type domain-containing protein</fullName>
    </recommendedName>
</protein>
<comment type="subcellular location">
    <subcellularLocation>
        <location evidence="1">Nucleus</location>
    </subcellularLocation>
</comment>
<organism evidence="5 6">
    <name type="scientific">Melanomma pulvis-pyrius CBS 109.77</name>
    <dbReference type="NCBI Taxonomy" id="1314802"/>
    <lineage>
        <taxon>Eukaryota</taxon>
        <taxon>Fungi</taxon>
        <taxon>Dikarya</taxon>
        <taxon>Ascomycota</taxon>
        <taxon>Pezizomycotina</taxon>
        <taxon>Dothideomycetes</taxon>
        <taxon>Pleosporomycetidae</taxon>
        <taxon>Pleosporales</taxon>
        <taxon>Melanommataceae</taxon>
        <taxon>Melanomma</taxon>
    </lineage>
</organism>
<dbReference type="InterPro" id="IPR036864">
    <property type="entry name" value="Zn2-C6_fun-type_DNA-bd_sf"/>
</dbReference>
<dbReference type="PANTHER" id="PTHR37534">
    <property type="entry name" value="TRANSCRIPTIONAL ACTIVATOR PROTEIN UGA3"/>
    <property type="match status" value="1"/>
</dbReference>
<dbReference type="Pfam" id="PF11951">
    <property type="entry name" value="Fungal_trans_2"/>
    <property type="match status" value="1"/>
</dbReference>
<dbReference type="GO" id="GO:0008270">
    <property type="term" value="F:zinc ion binding"/>
    <property type="evidence" value="ECO:0007669"/>
    <property type="project" value="InterPro"/>
</dbReference>
<dbReference type="SUPFAM" id="SSF57701">
    <property type="entry name" value="Zn2/Cys6 DNA-binding domain"/>
    <property type="match status" value="1"/>
</dbReference>
<name>A0A6A6XL41_9PLEO</name>
<dbReference type="PANTHER" id="PTHR37534:SF3">
    <property type="entry name" value="ZN(II)2CYS6 TRANSCRIPTION FACTOR (EUROFUNG)"/>
    <property type="match status" value="1"/>
</dbReference>
<evidence type="ECO:0000313" key="6">
    <source>
        <dbReference type="Proteomes" id="UP000799757"/>
    </source>
</evidence>
<feature type="region of interest" description="Disordered" evidence="3">
    <location>
        <begin position="1"/>
        <end position="24"/>
    </location>
</feature>
<feature type="compositionally biased region" description="Polar residues" evidence="3">
    <location>
        <begin position="78"/>
        <end position="93"/>
    </location>
</feature>
<dbReference type="GO" id="GO:0005634">
    <property type="term" value="C:nucleus"/>
    <property type="evidence" value="ECO:0007669"/>
    <property type="project" value="UniProtKB-SubCell"/>
</dbReference>
<dbReference type="GO" id="GO:0045944">
    <property type="term" value="P:positive regulation of transcription by RNA polymerase II"/>
    <property type="evidence" value="ECO:0007669"/>
    <property type="project" value="TreeGrafter"/>
</dbReference>
<dbReference type="InterPro" id="IPR021858">
    <property type="entry name" value="Fun_TF"/>
</dbReference>
<evidence type="ECO:0000259" key="4">
    <source>
        <dbReference type="PROSITE" id="PS50048"/>
    </source>
</evidence>
<dbReference type="Gene3D" id="4.10.240.10">
    <property type="entry name" value="Zn(2)-C6 fungal-type DNA-binding domain"/>
    <property type="match status" value="1"/>
</dbReference>
<dbReference type="GO" id="GO:0000981">
    <property type="term" value="F:DNA-binding transcription factor activity, RNA polymerase II-specific"/>
    <property type="evidence" value="ECO:0007669"/>
    <property type="project" value="InterPro"/>
</dbReference>
<gene>
    <name evidence="5" type="ORF">K505DRAFT_372843</name>
</gene>
<dbReference type="GO" id="GO:0000976">
    <property type="term" value="F:transcription cis-regulatory region binding"/>
    <property type="evidence" value="ECO:0007669"/>
    <property type="project" value="TreeGrafter"/>
</dbReference>
<dbReference type="EMBL" id="MU001819">
    <property type="protein sequence ID" value="KAF2796898.1"/>
    <property type="molecule type" value="Genomic_DNA"/>
</dbReference>
<evidence type="ECO:0000313" key="5">
    <source>
        <dbReference type="EMBL" id="KAF2796898.1"/>
    </source>
</evidence>
<feature type="region of interest" description="Disordered" evidence="3">
    <location>
        <begin position="71"/>
        <end position="99"/>
    </location>
</feature>
<sequence length="598" mass="67181">MPVQPTGAHKPRNRKPRPSRARGLRTTTGCLTCRKRRIKCDESKPRCGPCVKSDKECDYASAASTAEEYVLGEHSTPHQRTPSATSTSASFKSPATRRSIGEDIDSQVLANSPELRFDLSPLTLTTSLPSPNSAPFDWYDLLAEDAINNIRKHNLGGFDEICLSRRQSPVPGTPEIDTGLIDPQIQARAQSPVAETPPIAPWNADERISLTNDELTLFQYYVNVVGPILDLFDPLRHFAIVVPRLAIFNVGLLKSLLAVAARHRALHSTTPLAESSPIVQTPGSNVAGQTEASGSNPFSHIATQYYYETLQYLGRNLFYPSYSRSSEIIATTILISTYEMFDSEGSYSDGAWERHLRGVFWIQRSQDNNGESRDGIRRAVWWAWVRQDIWVAFRESRRTLTIWRPTKRLMDLTPDELATRIVYIAARCVDFAANEKHYEMGRRIEQGERLLQALDDWHRALPQSFEPIYAPPPPDSDLFSPIWIHPPSYAAAIQMFHFARIVVLINQPSMGGTNAFRQRQRLLDESVSHICGIAMMHQGQNLPSAFVNFQALYAAGLCVQSPIRQTAVLQLLAKTLEIAHFPSKTLLEDLTNSRRNEM</sequence>
<evidence type="ECO:0000256" key="3">
    <source>
        <dbReference type="SAM" id="MobiDB-lite"/>
    </source>
</evidence>
<dbReference type="Proteomes" id="UP000799757">
    <property type="component" value="Unassembled WGS sequence"/>
</dbReference>
<dbReference type="OrthoDB" id="5319341at2759"/>
<reference evidence="5" key="1">
    <citation type="journal article" date="2020" name="Stud. Mycol.">
        <title>101 Dothideomycetes genomes: a test case for predicting lifestyles and emergence of pathogens.</title>
        <authorList>
            <person name="Haridas S."/>
            <person name="Albert R."/>
            <person name="Binder M."/>
            <person name="Bloem J."/>
            <person name="Labutti K."/>
            <person name="Salamov A."/>
            <person name="Andreopoulos B."/>
            <person name="Baker S."/>
            <person name="Barry K."/>
            <person name="Bills G."/>
            <person name="Bluhm B."/>
            <person name="Cannon C."/>
            <person name="Castanera R."/>
            <person name="Culley D."/>
            <person name="Daum C."/>
            <person name="Ezra D."/>
            <person name="Gonzalez J."/>
            <person name="Henrissat B."/>
            <person name="Kuo A."/>
            <person name="Liang C."/>
            <person name="Lipzen A."/>
            <person name="Lutzoni F."/>
            <person name="Magnuson J."/>
            <person name="Mondo S."/>
            <person name="Nolan M."/>
            <person name="Ohm R."/>
            <person name="Pangilinan J."/>
            <person name="Park H.-J."/>
            <person name="Ramirez L."/>
            <person name="Alfaro M."/>
            <person name="Sun H."/>
            <person name="Tritt A."/>
            <person name="Yoshinaga Y."/>
            <person name="Zwiers L.-H."/>
            <person name="Turgeon B."/>
            <person name="Goodwin S."/>
            <person name="Spatafora J."/>
            <person name="Crous P."/>
            <person name="Grigoriev I."/>
        </authorList>
    </citation>
    <scope>NUCLEOTIDE SEQUENCE</scope>
    <source>
        <strain evidence="5">CBS 109.77</strain>
    </source>
</reference>
<dbReference type="CDD" id="cd00067">
    <property type="entry name" value="GAL4"/>
    <property type="match status" value="1"/>
</dbReference>
<keyword evidence="6" id="KW-1185">Reference proteome</keyword>
<dbReference type="AlphaFoldDB" id="A0A6A6XL41"/>
<accession>A0A6A6XL41</accession>
<evidence type="ECO:0000256" key="2">
    <source>
        <dbReference type="ARBA" id="ARBA00023242"/>
    </source>
</evidence>
<dbReference type="SMART" id="SM00066">
    <property type="entry name" value="GAL4"/>
    <property type="match status" value="1"/>
</dbReference>
<feature type="region of interest" description="Disordered" evidence="3">
    <location>
        <begin position="273"/>
        <end position="293"/>
    </location>
</feature>
<dbReference type="CDD" id="cd12148">
    <property type="entry name" value="fungal_TF_MHR"/>
    <property type="match status" value="1"/>
</dbReference>
<dbReference type="InterPro" id="IPR001138">
    <property type="entry name" value="Zn2Cys6_DnaBD"/>
</dbReference>